<keyword evidence="8" id="KW-1185">Reference proteome</keyword>
<comment type="similarity">
    <text evidence="1 4">Belongs to the FGGY kinase family.</text>
</comment>
<dbReference type="InterPro" id="IPR043129">
    <property type="entry name" value="ATPase_NBD"/>
</dbReference>
<dbReference type="InterPro" id="IPR018483">
    <property type="entry name" value="Carb_kinase_FGGY_CS"/>
</dbReference>
<dbReference type="InterPro" id="IPR018484">
    <property type="entry name" value="FGGY_N"/>
</dbReference>
<evidence type="ECO:0000313" key="8">
    <source>
        <dbReference type="Proteomes" id="UP000809081"/>
    </source>
</evidence>
<name>A0ABS2PJ66_9STRE</name>
<evidence type="ECO:0000256" key="4">
    <source>
        <dbReference type="RuleBase" id="RU003733"/>
    </source>
</evidence>
<evidence type="ECO:0000313" key="7">
    <source>
        <dbReference type="EMBL" id="MBM7635478.1"/>
    </source>
</evidence>
<dbReference type="Pfam" id="PF00370">
    <property type="entry name" value="FGGY_N"/>
    <property type="match status" value="1"/>
</dbReference>
<accession>A0ABS2PJ66</accession>
<evidence type="ECO:0000259" key="5">
    <source>
        <dbReference type="Pfam" id="PF00370"/>
    </source>
</evidence>
<dbReference type="RefSeq" id="WP_205016429.1">
    <property type="nucleotide sequence ID" value="NZ_JAFBEI010000004.1"/>
</dbReference>
<dbReference type="PANTHER" id="PTHR43095:SF3">
    <property type="entry name" value="L-XYLULOSE_3-KETO-L-GULONATE KINASE"/>
    <property type="match status" value="1"/>
</dbReference>
<dbReference type="InterPro" id="IPR018485">
    <property type="entry name" value="FGGY_C"/>
</dbReference>
<dbReference type="InterPro" id="IPR000577">
    <property type="entry name" value="Carb_kinase_FGGY"/>
</dbReference>
<dbReference type="InterPro" id="IPR050406">
    <property type="entry name" value="FGGY_Carb_Kinase"/>
</dbReference>
<proteinExistence type="inferred from homology"/>
<dbReference type="Gene3D" id="3.30.420.40">
    <property type="match status" value="2"/>
</dbReference>
<evidence type="ECO:0000256" key="3">
    <source>
        <dbReference type="ARBA" id="ARBA00022777"/>
    </source>
</evidence>
<reference evidence="7 8" key="1">
    <citation type="submission" date="2021-01" db="EMBL/GenBank/DDBJ databases">
        <title>Genomic Encyclopedia of Type Strains, Phase IV (KMG-IV): sequencing the most valuable type-strain genomes for metagenomic binning, comparative biology and taxonomic classification.</title>
        <authorList>
            <person name="Goeker M."/>
        </authorList>
    </citation>
    <scope>NUCLEOTIDE SEQUENCE [LARGE SCALE GENOMIC DNA]</scope>
    <source>
        <strain evidence="7 8">DSM 27513</strain>
    </source>
</reference>
<dbReference type="GO" id="GO:0008744">
    <property type="term" value="F:L-xylulokinase activity"/>
    <property type="evidence" value="ECO:0007669"/>
    <property type="project" value="UniProtKB-EC"/>
</dbReference>
<dbReference type="CDD" id="cd07802">
    <property type="entry name" value="ASKHA_NBD_FGGY_EcLyxK-like"/>
    <property type="match status" value="1"/>
</dbReference>
<comment type="caution">
    <text evidence="7">The sequence shown here is derived from an EMBL/GenBank/DDBJ whole genome shotgun (WGS) entry which is preliminary data.</text>
</comment>
<sequence length="505" mass="55326">MTYFLSIDYGGTNTKAIIFDDKGNQIAVSAFATLKIEEVSGQREVDLAETWRAISQAIRSVIGKAAIAPEEIAGVACIGHGKGLYLLDKNGREFTRGILSTDGRAQELAKHFEENIAQIWPLTQQHVVGVQNPVLLAWLKENKPEIYQEIGAVLSAKDYVRFKLTGRINQEFGDASGNHWINFRTGTYDDRIFDFFGIPEMRAALPDLVDYAEIVGGVSEEAAHQTGLAVGTPVVGGLFDIDACAIGSGVLDDQTFSVIAGTWNINTYPSKTAAGKASGQMNSYFPNRDFLVEASSPTSAGNLDAMLRMLMSEEMRNAKEAGQSIYDSLEIFLEETDASYQPLIFFPFLYGSTTGQDASACFFGLKTSSSKSQMIRAVYEGIAFAHRQHIEDLIETRGQKPSTIRLTGGATNSRAWMQIFADILQTPIEVVEGTELGGLGGAIASLQAQSGLGLEDAVDKMVRVKERFEPNNSEMTVYNKKYQVYKELLAAMSPVWQSLQELEHV</sequence>
<evidence type="ECO:0000259" key="6">
    <source>
        <dbReference type="Pfam" id="PF02782"/>
    </source>
</evidence>
<protein>
    <submittedName>
        <fullName evidence="7">L-xylulokinase</fullName>
        <ecNumber evidence="7">2.7.1.53</ecNumber>
    </submittedName>
</protein>
<gene>
    <name evidence="7" type="ORF">JOC31_000270</name>
</gene>
<dbReference type="EC" id="2.7.1.53" evidence="7"/>
<dbReference type="Proteomes" id="UP000809081">
    <property type="component" value="Unassembled WGS sequence"/>
</dbReference>
<feature type="domain" description="Carbohydrate kinase FGGY C-terminal" evidence="6">
    <location>
        <begin position="258"/>
        <end position="444"/>
    </location>
</feature>
<dbReference type="Pfam" id="PF02782">
    <property type="entry name" value="FGGY_C"/>
    <property type="match status" value="1"/>
</dbReference>
<evidence type="ECO:0000256" key="1">
    <source>
        <dbReference type="ARBA" id="ARBA00009156"/>
    </source>
</evidence>
<evidence type="ECO:0000256" key="2">
    <source>
        <dbReference type="ARBA" id="ARBA00022679"/>
    </source>
</evidence>
<feature type="domain" description="Carbohydrate kinase FGGY N-terminal" evidence="5">
    <location>
        <begin position="3"/>
        <end position="247"/>
    </location>
</feature>
<dbReference type="PIRSF" id="PIRSF000538">
    <property type="entry name" value="GlpK"/>
    <property type="match status" value="1"/>
</dbReference>
<keyword evidence="3 4" id="KW-0418">Kinase</keyword>
<dbReference type="PROSITE" id="PS00445">
    <property type="entry name" value="FGGY_KINASES_2"/>
    <property type="match status" value="1"/>
</dbReference>
<dbReference type="EMBL" id="JAFBEI010000004">
    <property type="protein sequence ID" value="MBM7635478.1"/>
    <property type="molecule type" value="Genomic_DNA"/>
</dbReference>
<dbReference type="SUPFAM" id="SSF53067">
    <property type="entry name" value="Actin-like ATPase domain"/>
    <property type="match status" value="2"/>
</dbReference>
<organism evidence="7 8">
    <name type="scientific">Streptococcus saliviloxodontae</name>
    <dbReference type="NCBI Taxonomy" id="1349416"/>
    <lineage>
        <taxon>Bacteria</taxon>
        <taxon>Bacillati</taxon>
        <taxon>Bacillota</taxon>
        <taxon>Bacilli</taxon>
        <taxon>Lactobacillales</taxon>
        <taxon>Streptococcaceae</taxon>
        <taxon>Streptococcus</taxon>
    </lineage>
</organism>
<dbReference type="PANTHER" id="PTHR43095">
    <property type="entry name" value="SUGAR KINASE"/>
    <property type="match status" value="1"/>
</dbReference>
<keyword evidence="2 4" id="KW-0808">Transferase</keyword>